<evidence type="ECO:0000256" key="4">
    <source>
        <dbReference type="ARBA" id="ARBA00023239"/>
    </source>
</evidence>
<name>A0ABY4EHG3_9BACI</name>
<dbReference type="InterPro" id="IPR008929">
    <property type="entry name" value="Chondroitin_lyas"/>
</dbReference>
<dbReference type="Gene3D" id="1.50.10.100">
    <property type="entry name" value="Chondroitin AC/alginate lyase"/>
    <property type="match status" value="1"/>
</dbReference>
<evidence type="ECO:0000259" key="6">
    <source>
        <dbReference type="Pfam" id="PF16889"/>
    </source>
</evidence>
<comment type="subcellular location">
    <subcellularLocation>
        <location evidence="1">Periplasm</location>
    </subcellularLocation>
</comment>
<evidence type="ECO:0000259" key="5">
    <source>
        <dbReference type="Pfam" id="PF07940"/>
    </source>
</evidence>
<dbReference type="Pfam" id="PF16889">
    <property type="entry name" value="Hepar_II_III_N"/>
    <property type="match status" value="1"/>
</dbReference>
<proteinExistence type="predicted"/>
<dbReference type="PANTHER" id="PTHR39210:SF1">
    <property type="entry name" value="HEPARIN-SULFATE LYASE"/>
    <property type="match status" value="1"/>
</dbReference>
<dbReference type="InterPro" id="IPR012480">
    <property type="entry name" value="Hepar_II_III_C"/>
</dbReference>
<dbReference type="Pfam" id="PF07940">
    <property type="entry name" value="Hepar_II_III_C"/>
    <property type="match status" value="1"/>
</dbReference>
<evidence type="ECO:0000256" key="1">
    <source>
        <dbReference type="ARBA" id="ARBA00004418"/>
    </source>
</evidence>
<sequence length="675" mass="78119">MQTLSEPRFFYSYDQSKEITRLSKEMWPEEVNELLNRADLACQNTFIFTHRWDMERCEEPVHFTETIDWTYQWNNDFEWTVNLNRSRFMAELGQAYWLTGEERFASAYIRLLKDWISQNPLTIEEIHQSASSHYNVKDTWRKLDSGIRITNWLKGYVCVSQSSLWGEAEERIFSESVHMHGRYLAIAYTPHDKQSNWGFLETNGLFQIALLFPDFEESTDWLQLAAERLEKMCRLQVFSDGMHNEQSPMYHHEVLHCLFEPVLLSKLNNITLPETVIVSLERMLTASLAMVKPNGHQPMLSDSDDTDIRDILTRGAQFFQRGDLKAQGYPVLDFDSLWYFGKEGAEHYSALESKDPLFVSAYLPQAGLSILRSEWSDQGNYLLFDGGHMDIIQAHGHDDFLHVELAAGGKEFLVDTGRYTYKENPFRKYFKESFQHNTTSVDGKSISNYVDSWNWDQTAVPVNQFWNSTAHFDYVQAGHNGYMRLEDPVQVQRQLLFVKPDYWIILDSFRSHKEHLYTQHFHLAEEISLTVDESSGSATMKHSEGQGLSMKWLDPVQITGGECSISRHYNQKTQSKKINAQLKGSGLTQLFTILSPFYEEPDISIKKMEVRDTRGNKVPPNKAAAIEIKTADGSDTVLFSHQGPNSYQFADTHLTGEVLLVKRRNGTEQTWTVKV</sequence>
<dbReference type="RefSeq" id="WP_244709423.1">
    <property type="nucleotide sequence ID" value="NZ_CP095073.1"/>
</dbReference>
<reference evidence="7 8" key="1">
    <citation type="submission" date="2022-04" db="EMBL/GenBank/DDBJ databases">
        <title>Halobacillus sp. isolated from saltern.</title>
        <authorList>
            <person name="Won M."/>
            <person name="Lee C.-M."/>
            <person name="Woen H.-Y."/>
            <person name="Kwon S.-W."/>
        </authorList>
    </citation>
    <scope>NUCLEOTIDE SEQUENCE [LARGE SCALE GENOMIC DNA]</scope>
    <source>
        <strain evidence="7 8">SSBR10-3</strain>
    </source>
</reference>
<keyword evidence="4" id="KW-0456">Lyase</keyword>
<evidence type="ECO:0000256" key="2">
    <source>
        <dbReference type="ARBA" id="ARBA00022729"/>
    </source>
</evidence>
<dbReference type="EMBL" id="CP095073">
    <property type="protein sequence ID" value="UOQ43900.1"/>
    <property type="molecule type" value="Genomic_DNA"/>
</dbReference>
<accession>A0ABY4EHG3</accession>
<dbReference type="Gene3D" id="2.70.98.70">
    <property type="match status" value="1"/>
</dbReference>
<keyword evidence="8" id="KW-1185">Reference proteome</keyword>
<evidence type="ECO:0000256" key="3">
    <source>
        <dbReference type="ARBA" id="ARBA00022764"/>
    </source>
</evidence>
<evidence type="ECO:0000313" key="8">
    <source>
        <dbReference type="Proteomes" id="UP000831787"/>
    </source>
</evidence>
<evidence type="ECO:0000313" key="7">
    <source>
        <dbReference type="EMBL" id="UOQ43900.1"/>
    </source>
</evidence>
<dbReference type="Proteomes" id="UP000831787">
    <property type="component" value="Chromosome"/>
</dbReference>
<dbReference type="InterPro" id="IPR031680">
    <property type="entry name" value="Hepar_II_III_N"/>
</dbReference>
<feature type="domain" description="Heparinase II/III-like C-terminal" evidence="5">
    <location>
        <begin position="360"/>
        <end position="584"/>
    </location>
</feature>
<keyword evidence="2" id="KW-0732">Signal</keyword>
<keyword evidence="3" id="KW-0574">Periplasm</keyword>
<organism evidence="7 8">
    <name type="scientific">Halobacillus salinarum</name>
    <dbReference type="NCBI Taxonomy" id="2932257"/>
    <lineage>
        <taxon>Bacteria</taxon>
        <taxon>Bacillati</taxon>
        <taxon>Bacillota</taxon>
        <taxon>Bacilli</taxon>
        <taxon>Bacillales</taxon>
        <taxon>Bacillaceae</taxon>
        <taxon>Halobacillus</taxon>
    </lineage>
</organism>
<dbReference type="PANTHER" id="PTHR39210">
    <property type="entry name" value="HEPARIN-SULFATE LYASE"/>
    <property type="match status" value="1"/>
</dbReference>
<feature type="domain" description="Heparin-sulfate lyase N-terminal" evidence="6">
    <location>
        <begin position="36"/>
        <end position="319"/>
    </location>
</feature>
<dbReference type="SUPFAM" id="SSF48230">
    <property type="entry name" value="Chondroitin AC/alginate lyase"/>
    <property type="match status" value="1"/>
</dbReference>
<gene>
    <name evidence="7" type="ORF">MUN89_18820</name>
</gene>
<protein>
    <submittedName>
        <fullName evidence="7">Heparinase II/III family protein</fullName>
    </submittedName>
</protein>